<keyword evidence="8" id="KW-1185">Reference proteome</keyword>
<evidence type="ECO:0000259" key="6">
    <source>
        <dbReference type="Pfam" id="PF04932"/>
    </source>
</evidence>
<feature type="transmembrane region" description="Helical" evidence="5">
    <location>
        <begin position="338"/>
        <end position="360"/>
    </location>
</feature>
<evidence type="ECO:0000256" key="5">
    <source>
        <dbReference type="SAM" id="Phobius"/>
    </source>
</evidence>
<feature type="transmembrane region" description="Helical" evidence="5">
    <location>
        <begin position="170"/>
        <end position="188"/>
    </location>
</feature>
<evidence type="ECO:0000256" key="3">
    <source>
        <dbReference type="ARBA" id="ARBA00022989"/>
    </source>
</evidence>
<organism evidence="7 8">
    <name type="scientific">Gangjinia marincola</name>
    <dbReference type="NCBI Taxonomy" id="578463"/>
    <lineage>
        <taxon>Bacteria</taxon>
        <taxon>Pseudomonadati</taxon>
        <taxon>Bacteroidota</taxon>
        <taxon>Flavobacteriia</taxon>
        <taxon>Flavobacteriales</taxon>
        <taxon>Flavobacteriaceae</taxon>
        <taxon>Gangjinia</taxon>
    </lineage>
</organism>
<dbReference type="InterPro" id="IPR051533">
    <property type="entry name" value="WaaL-like"/>
</dbReference>
<evidence type="ECO:0000256" key="2">
    <source>
        <dbReference type="ARBA" id="ARBA00022692"/>
    </source>
</evidence>
<feature type="transmembrane region" description="Helical" evidence="5">
    <location>
        <begin position="242"/>
        <end position="260"/>
    </location>
</feature>
<dbReference type="Pfam" id="PF04932">
    <property type="entry name" value="Wzy_C"/>
    <property type="match status" value="1"/>
</dbReference>
<keyword evidence="4 5" id="KW-0472">Membrane</keyword>
<feature type="transmembrane region" description="Helical" evidence="5">
    <location>
        <begin position="367"/>
        <end position="384"/>
    </location>
</feature>
<dbReference type="InterPro" id="IPR007016">
    <property type="entry name" value="O-antigen_ligase-rel_domated"/>
</dbReference>
<feature type="transmembrane region" description="Helical" evidence="5">
    <location>
        <begin position="90"/>
        <end position="108"/>
    </location>
</feature>
<comment type="caution">
    <text evidence="7">The sequence shown here is derived from an EMBL/GenBank/DDBJ whole genome shotgun (WGS) entry which is preliminary data.</text>
</comment>
<name>A0ABP3XTN8_9FLAO</name>
<feature type="transmembrane region" description="Helical" evidence="5">
    <location>
        <begin position="200"/>
        <end position="216"/>
    </location>
</feature>
<sequence length="420" mass="48774">MKLSKIYIRKYTIEESLIFMTALLLPLHKNISTWFLVGSAIYCFYLYTKSKSEFKIKNLVWLGIIPMTLIVIKLVGLINARDISKGIEEVVRYFPFLLLPLSMVVLAKRSERLDQIIFKALVLGCVIAITICWINAIQAVVRNNEPLSNLLAWKRSNIYLTRILDIHPPYLGFIIIIAISFLVKYYLLGKKAKELANSKRILIYAVIFFFILFLFHLVSRNSIILLILLSIGFTLFFKKKRFIFISTAVIMLFAAVIYVHPSKYLQRKYVKMLNLTDDELGDKRFSRLIASWNIFLEHPIIGAGSTTDDILRLEQYNKMDDQIAYAKNLNAHNQYAEYLASTGLIGLSIFITVIVVFLRYTIISQHYFYTVLLLSFLFSCLTESMLERELGIKIFSLILSLCVYHYIRDQKLINKPLFEK</sequence>
<keyword evidence="3 5" id="KW-1133">Transmembrane helix</keyword>
<dbReference type="PANTHER" id="PTHR37422:SF13">
    <property type="entry name" value="LIPOPOLYSACCHARIDE BIOSYNTHESIS PROTEIN PA4999-RELATED"/>
    <property type="match status" value="1"/>
</dbReference>
<keyword evidence="2 5" id="KW-0812">Transmembrane</keyword>
<feature type="transmembrane region" description="Helical" evidence="5">
    <location>
        <begin position="390"/>
        <end position="407"/>
    </location>
</feature>
<dbReference type="EMBL" id="BAAAFG010000015">
    <property type="protein sequence ID" value="GAA0872765.1"/>
    <property type="molecule type" value="Genomic_DNA"/>
</dbReference>
<feature type="transmembrane region" description="Helical" evidence="5">
    <location>
        <begin position="120"/>
        <end position="141"/>
    </location>
</feature>
<evidence type="ECO:0000313" key="8">
    <source>
        <dbReference type="Proteomes" id="UP001500507"/>
    </source>
</evidence>
<dbReference type="Proteomes" id="UP001500507">
    <property type="component" value="Unassembled WGS sequence"/>
</dbReference>
<evidence type="ECO:0000313" key="7">
    <source>
        <dbReference type="EMBL" id="GAA0872765.1"/>
    </source>
</evidence>
<gene>
    <name evidence="7" type="ORF">GCM10009117_19120</name>
</gene>
<feature type="transmembrane region" description="Helical" evidence="5">
    <location>
        <begin position="59"/>
        <end position="78"/>
    </location>
</feature>
<feature type="transmembrane region" description="Helical" evidence="5">
    <location>
        <begin position="222"/>
        <end position="237"/>
    </location>
</feature>
<proteinExistence type="predicted"/>
<comment type="subcellular location">
    <subcellularLocation>
        <location evidence="1">Membrane</location>
        <topology evidence="1">Multi-pass membrane protein</topology>
    </subcellularLocation>
</comment>
<evidence type="ECO:0000256" key="1">
    <source>
        <dbReference type="ARBA" id="ARBA00004141"/>
    </source>
</evidence>
<protein>
    <recommendedName>
        <fullName evidence="6">O-antigen ligase-related domain-containing protein</fullName>
    </recommendedName>
</protein>
<feature type="domain" description="O-antigen ligase-related" evidence="6">
    <location>
        <begin position="206"/>
        <end position="351"/>
    </location>
</feature>
<dbReference type="PANTHER" id="PTHR37422">
    <property type="entry name" value="TEICHURONIC ACID BIOSYNTHESIS PROTEIN TUAE"/>
    <property type="match status" value="1"/>
</dbReference>
<reference evidence="8" key="1">
    <citation type="journal article" date="2019" name="Int. J. Syst. Evol. Microbiol.">
        <title>The Global Catalogue of Microorganisms (GCM) 10K type strain sequencing project: providing services to taxonomists for standard genome sequencing and annotation.</title>
        <authorList>
            <consortium name="The Broad Institute Genomics Platform"/>
            <consortium name="The Broad Institute Genome Sequencing Center for Infectious Disease"/>
            <person name="Wu L."/>
            <person name="Ma J."/>
        </authorList>
    </citation>
    <scope>NUCLEOTIDE SEQUENCE [LARGE SCALE GENOMIC DNA]</scope>
    <source>
        <strain evidence="8">JCM 16082</strain>
    </source>
</reference>
<evidence type="ECO:0000256" key="4">
    <source>
        <dbReference type="ARBA" id="ARBA00023136"/>
    </source>
</evidence>
<accession>A0ABP3XTN8</accession>